<comment type="caution">
    <text evidence="5">The sequence shown here is derived from an EMBL/GenBank/DDBJ whole genome shotgun (WGS) entry which is preliminary data.</text>
</comment>
<dbReference type="GO" id="GO:0046872">
    <property type="term" value="F:metal ion binding"/>
    <property type="evidence" value="ECO:0007669"/>
    <property type="project" value="UniProtKB-KW"/>
</dbReference>
<gene>
    <name evidence="5" type="ORF">CHL78_003300</name>
</gene>
<evidence type="ECO:0000259" key="4">
    <source>
        <dbReference type="PROSITE" id="PS51379"/>
    </source>
</evidence>
<dbReference type="Proteomes" id="UP000215694">
    <property type="component" value="Unassembled WGS sequence"/>
</dbReference>
<dbReference type="InterPro" id="IPR014259">
    <property type="entry name" value="Sulphite_reductase_A"/>
</dbReference>
<feature type="domain" description="4Fe-4S ferredoxin-type" evidence="4">
    <location>
        <begin position="210"/>
        <end position="242"/>
    </location>
</feature>
<feature type="domain" description="4Fe-4S ferredoxin-type" evidence="4">
    <location>
        <begin position="293"/>
        <end position="321"/>
    </location>
</feature>
<dbReference type="InterPro" id="IPR017896">
    <property type="entry name" value="4Fe4S_Fe-S-bd"/>
</dbReference>
<reference evidence="5 6" key="1">
    <citation type="journal article" date="2017" name="Genome Announc.">
        <title>Draft Genome Sequence of Romboutsia weinsteinii sp. nov. Strain CCRI-19649(T) Isolated from Surface Water.</title>
        <authorList>
            <person name="Maheux A.F."/>
            <person name="Boudreau D.K."/>
            <person name="Berube E."/>
            <person name="Boissinot M."/>
            <person name="Cantin P."/>
            <person name="Raymond F."/>
            <person name="Corbeil J."/>
            <person name="Omar R.F."/>
            <person name="Bergeron M.G."/>
        </authorList>
    </citation>
    <scope>NUCLEOTIDE SEQUENCE [LARGE SCALE GENOMIC DNA]</scope>
    <source>
        <strain evidence="5 6">CCRI-19649</strain>
    </source>
</reference>
<evidence type="ECO:0000256" key="1">
    <source>
        <dbReference type="ARBA" id="ARBA00022723"/>
    </source>
</evidence>
<name>A0A371J871_9FIRM</name>
<dbReference type="InterPro" id="IPR009051">
    <property type="entry name" value="Helical_ferredxn"/>
</dbReference>
<dbReference type="Gene3D" id="1.10.1060.10">
    <property type="entry name" value="Alpha-helical ferredoxin"/>
    <property type="match status" value="1"/>
</dbReference>
<dbReference type="PANTHER" id="PTHR40447">
    <property type="entry name" value="ANAEROBIC SULFITE REDUCTASE SUBUNIT A"/>
    <property type="match status" value="1"/>
</dbReference>
<evidence type="ECO:0000256" key="2">
    <source>
        <dbReference type="ARBA" id="ARBA00023004"/>
    </source>
</evidence>
<keyword evidence="1" id="KW-0479">Metal-binding</keyword>
<dbReference type="InterPro" id="IPR017900">
    <property type="entry name" value="4Fe4S_Fe_S_CS"/>
</dbReference>
<dbReference type="PANTHER" id="PTHR40447:SF1">
    <property type="entry name" value="ANAEROBIC SULFITE REDUCTASE SUBUNIT A"/>
    <property type="match status" value="1"/>
</dbReference>
<evidence type="ECO:0000313" key="6">
    <source>
        <dbReference type="Proteomes" id="UP000215694"/>
    </source>
</evidence>
<evidence type="ECO:0000313" key="5">
    <source>
        <dbReference type="EMBL" id="RDY28962.1"/>
    </source>
</evidence>
<dbReference type="AlphaFoldDB" id="A0A371J871"/>
<dbReference type="PROSITE" id="PS00198">
    <property type="entry name" value="4FE4S_FER_1"/>
    <property type="match status" value="2"/>
</dbReference>
<dbReference type="EMBL" id="NOJY02000004">
    <property type="protein sequence ID" value="RDY28962.1"/>
    <property type="molecule type" value="Genomic_DNA"/>
</dbReference>
<sequence>MKIKLNLSSFNEGLRLLSNEYKIFGPVSLSYKGTCSDTDVVRYQEVSTLEEMELNRKSNFSPKEIMLPINQVLLYFTEKEFKESDNKNEKILVFLRACDINGVKRVDEIYLNNGSEEDYYYKRIRENVKFILIGCKESFRNCFCVSMDSNKTDDYAMGLNMRGEDIYIDIKDDELNVFEGENTEFEVDYVRENNINIDIPSITDTNEVVENSMWDEYDARCIACGRCNFVCPTCSCFTMQDIYYKENENVGERRRVWASCQVDGYSDMAGGHSFRDKKGQRMRFKAMHKIHDFNKRFGYHMCVGCGRCDDACPQYISFSSCIEKVNDLVTSKEEA</sequence>
<dbReference type="NCBIfam" id="TIGR02910">
    <property type="entry name" value="sulfite_red_A"/>
    <property type="match status" value="1"/>
</dbReference>
<keyword evidence="6" id="KW-1185">Reference proteome</keyword>
<keyword evidence="3" id="KW-0411">Iron-sulfur</keyword>
<evidence type="ECO:0000256" key="3">
    <source>
        <dbReference type="ARBA" id="ARBA00023014"/>
    </source>
</evidence>
<organism evidence="5 6">
    <name type="scientific">Romboutsia weinsteinii</name>
    <dbReference type="NCBI Taxonomy" id="2020949"/>
    <lineage>
        <taxon>Bacteria</taxon>
        <taxon>Bacillati</taxon>
        <taxon>Bacillota</taxon>
        <taxon>Clostridia</taxon>
        <taxon>Peptostreptococcales</taxon>
        <taxon>Peptostreptococcaceae</taxon>
        <taxon>Romboutsia</taxon>
    </lineage>
</organism>
<accession>A0A371J871</accession>
<keyword evidence="2" id="KW-0408">Iron</keyword>
<dbReference type="PROSITE" id="PS51379">
    <property type="entry name" value="4FE4S_FER_2"/>
    <property type="match status" value="2"/>
</dbReference>
<proteinExistence type="predicted"/>
<dbReference type="GO" id="GO:0051536">
    <property type="term" value="F:iron-sulfur cluster binding"/>
    <property type="evidence" value="ECO:0007669"/>
    <property type="project" value="UniProtKB-KW"/>
</dbReference>
<dbReference type="SUPFAM" id="SSF46548">
    <property type="entry name" value="alpha-helical ferredoxin"/>
    <property type="match status" value="1"/>
</dbReference>
<dbReference type="OrthoDB" id="9795302at2"/>
<dbReference type="Pfam" id="PF17179">
    <property type="entry name" value="Fer4_22"/>
    <property type="match status" value="1"/>
</dbReference>
<protein>
    <submittedName>
        <fullName evidence="5">Anaerobic sulfite reductase subunit AsrA</fullName>
    </submittedName>
</protein>
<dbReference type="RefSeq" id="WP_094368714.1">
    <property type="nucleotide sequence ID" value="NZ_NOJY02000004.1"/>
</dbReference>